<dbReference type="InterPro" id="IPR002347">
    <property type="entry name" value="SDR_fam"/>
</dbReference>
<organism evidence="3 4">
    <name type="scientific">Gryllotalpicola daejeonensis</name>
    <dbReference type="NCBI Taxonomy" id="993087"/>
    <lineage>
        <taxon>Bacteria</taxon>
        <taxon>Bacillati</taxon>
        <taxon>Actinomycetota</taxon>
        <taxon>Actinomycetes</taxon>
        <taxon>Micrococcales</taxon>
        <taxon>Microbacteriaceae</taxon>
        <taxon>Gryllotalpicola</taxon>
    </lineage>
</organism>
<dbReference type="RefSeq" id="WP_344792522.1">
    <property type="nucleotide sequence ID" value="NZ_BAABBV010000002.1"/>
</dbReference>
<dbReference type="PANTHER" id="PTHR42901:SF1">
    <property type="entry name" value="ALCOHOL DEHYDROGENASE"/>
    <property type="match status" value="1"/>
</dbReference>
<evidence type="ECO:0000313" key="4">
    <source>
        <dbReference type="Proteomes" id="UP001415169"/>
    </source>
</evidence>
<gene>
    <name evidence="3" type="ORF">GCM10022286_28190</name>
</gene>
<dbReference type="Gene3D" id="3.40.50.720">
    <property type="entry name" value="NAD(P)-binding Rossmann-like Domain"/>
    <property type="match status" value="1"/>
</dbReference>
<dbReference type="Pfam" id="PF00106">
    <property type="entry name" value="adh_short"/>
    <property type="match status" value="1"/>
</dbReference>
<proteinExistence type="inferred from homology"/>
<sequence>MSEVKRVVVTGASSGIGEATARLFASRGWKVVGVARREDRLAALAGSAGIDTFVADVTSEADVAALASYLAESGPVHALVNNAGGARGSDAVDALSIDDLQWMLEVNVVGVARVTQALLPLLRRAAAGAAGSADIVTVSSTAGLQAYGGGGGYNAAKFAVHGLVGALRLDLKGEPIRVIEVAPGMVQTEEFSLNRFGGDADRASAIYEGVDHPLTADDVASVIVNALEQPWYVNQDLIVLRPIAQAAQFAVHRGKLAPKA</sequence>
<dbReference type="InterPro" id="IPR020904">
    <property type="entry name" value="Sc_DH/Rdtase_CS"/>
</dbReference>
<keyword evidence="2" id="KW-0560">Oxidoreductase</keyword>
<comment type="similarity">
    <text evidence="1">Belongs to the short-chain dehydrogenases/reductases (SDR) family.</text>
</comment>
<dbReference type="SUPFAM" id="SSF51735">
    <property type="entry name" value="NAD(P)-binding Rossmann-fold domains"/>
    <property type="match status" value="1"/>
</dbReference>
<dbReference type="InterPro" id="IPR036291">
    <property type="entry name" value="NAD(P)-bd_dom_sf"/>
</dbReference>
<dbReference type="PROSITE" id="PS00061">
    <property type="entry name" value="ADH_SHORT"/>
    <property type="match status" value="1"/>
</dbReference>
<evidence type="ECO:0000256" key="2">
    <source>
        <dbReference type="ARBA" id="ARBA00023002"/>
    </source>
</evidence>
<evidence type="ECO:0000256" key="1">
    <source>
        <dbReference type="ARBA" id="ARBA00006484"/>
    </source>
</evidence>
<reference evidence="3" key="2">
    <citation type="submission" date="2023-12" db="EMBL/GenBank/DDBJ databases">
        <authorList>
            <person name="Sun Q."/>
            <person name="Inoue M."/>
        </authorList>
    </citation>
    <scope>NUCLEOTIDE SEQUENCE</scope>
    <source>
        <strain evidence="3">JCM 17590</strain>
    </source>
</reference>
<reference evidence="3" key="1">
    <citation type="journal article" date="2014" name="Int. J. Syst. Evol. Microbiol.">
        <title>Complete genome of a new Firmicutes species belonging to the dominant human colonic microbiota ('Ruminococcus bicirculans') reveals two chromosomes and a selective capacity to utilize plant glucans.</title>
        <authorList>
            <consortium name="NISC Comparative Sequencing Program"/>
            <person name="Wegmann U."/>
            <person name="Louis P."/>
            <person name="Goesmann A."/>
            <person name="Henrissat B."/>
            <person name="Duncan S.H."/>
            <person name="Flint H.J."/>
        </authorList>
    </citation>
    <scope>NUCLEOTIDE SEQUENCE</scope>
    <source>
        <strain evidence="3">JCM 17590</strain>
    </source>
</reference>
<evidence type="ECO:0000313" key="3">
    <source>
        <dbReference type="EMBL" id="GAA4165262.1"/>
    </source>
</evidence>
<accession>A0ABP7ZMZ6</accession>
<dbReference type="PANTHER" id="PTHR42901">
    <property type="entry name" value="ALCOHOL DEHYDROGENASE"/>
    <property type="match status" value="1"/>
</dbReference>
<keyword evidence="4" id="KW-1185">Reference proteome</keyword>
<dbReference type="PRINTS" id="PR00081">
    <property type="entry name" value="GDHRDH"/>
</dbReference>
<comment type="caution">
    <text evidence="3">The sequence shown here is derived from an EMBL/GenBank/DDBJ whole genome shotgun (WGS) entry which is preliminary data.</text>
</comment>
<dbReference type="Proteomes" id="UP001415169">
    <property type="component" value="Unassembled WGS sequence"/>
</dbReference>
<protein>
    <submittedName>
        <fullName evidence="3">SDR family NAD(P)-dependent oxidoreductase</fullName>
    </submittedName>
</protein>
<name>A0ABP7ZMZ6_9MICO</name>
<dbReference type="EMBL" id="BAABBV010000002">
    <property type="protein sequence ID" value="GAA4165262.1"/>
    <property type="molecule type" value="Genomic_DNA"/>
</dbReference>